<dbReference type="Proteomes" id="UP001649381">
    <property type="component" value="Unassembled WGS sequence"/>
</dbReference>
<organism evidence="2 3">
    <name type="scientific">Pseudalkalibacillus berkeleyi</name>
    <dbReference type="NCBI Taxonomy" id="1069813"/>
    <lineage>
        <taxon>Bacteria</taxon>
        <taxon>Bacillati</taxon>
        <taxon>Bacillota</taxon>
        <taxon>Bacilli</taxon>
        <taxon>Bacillales</taxon>
        <taxon>Fictibacillaceae</taxon>
        <taxon>Pseudalkalibacillus</taxon>
    </lineage>
</organism>
<name>A0ABS9GUR9_9BACL</name>
<accession>A0ABS9GUR9</accession>
<keyword evidence="3" id="KW-1185">Reference proteome</keyword>
<evidence type="ECO:0000256" key="1">
    <source>
        <dbReference type="SAM" id="Phobius"/>
    </source>
</evidence>
<proteinExistence type="predicted"/>
<protein>
    <submittedName>
        <fullName evidence="2">Uncharacterized protein</fullName>
    </submittedName>
</protein>
<sequence length="85" mass="9600">MKLLAAILLLVNSTIFALWLMNAQYLFSFWGVVVWVTSIIVGILVYKRLIGSTTLLKRVLIASNYLMIFLFALTIAIQFITSSMP</sequence>
<keyword evidence="1" id="KW-1133">Transmembrane helix</keyword>
<feature type="transmembrane region" description="Helical" evidence="1">
    <location>
        <begin position="27"/>
        <end position="46"/>
    </location>
</feature>
<evidence type="ECO:0000313" key="2">
    <source>
        <dbReference type="EMBL" id="MCF6136588.1"/>
    </source>
</evidence>
<feature type="transmembrane region" description="Helical" evidence="1">
    <location>
        <begin position="58"/>
        <end position="80"/>
    </location>
</feature>
<comment type="caution">
    <text evidence="2">The sequence shown here is derived from an EMBL/GenBank/DDBJ whole genome shotgun (WGS) entry which is preliminary data.</text>
</comment>
<dbReference type="RefSeq" id="WP_236331468.1">
    <property type="nucleotide sequence ID" value="NZ_JAKIJS010000001.1"/>
</dbReference>
<evidence type="ECO:0000313" key="3">
    <source>
        <dbReference type="Proteomes" id="UP001649381"/>
    </source>
</evidence>
<dbReference type="EMBL" id="JAKIJS010000001">
    <property type="protein sequence ID" value="MCF6136588.1"/>
    <property type="molecule type" value="Genomic_DNA"/>
</dbReference>
<keyword evidence="1" id="KW-0472">Membrane</keyword>
<reference evidence="2 3" key="1">
    <citation type="submission" date="2022-01" db="EMBL/GenBank/DDBJ databases">
        <title>Alkalihalobacillus sp. EGI L200015, a novel bacterium isolated from a salt lake sediment.</title>
        <authorList>
            <person name="Gao L."/>
            <person name="Fang B.-Z."/>
            <person name="Li W.-J."/>
        </authorList>
    </citation>
    <scope>NUCLEOTIDE SEQUENCE [LARGE SCALE GENOMIC DNA]</scope>
    <source>
        <strain evidence="2 3">KCTC 12718</strain>
    </source>
</reference>
<keyword evidence="1" id="KW-0812">Transmembrane</keyword>
<gene>
    <name evidence="2" type="ORF">L2716_02520</name>
</gene>